<gene>
    <name evidence="2" type="ORF">LshimejAT787_0704870</name>
</gene>
<protein>
    <submittedName>
        <fullName evidence="2">Uncharacterized protein</fullName>
    </submittedName>
</protein>
<evidence type="ECO:0000313" key="3">
    <source>
        <dbReference type="Proteomes" id="UP001063166"/>
    </source>
</evidence>
<keyword evidence="1" id="KW-0472">Membrane</keyword>
<dbReference type="Proteomes" id="UP001063166">
    <property type="component" value="Unassembled WGS sequence"/>
</dbReference>
<organism evidence="2 3">
    <name type="scientific">Lyophyllum shimeji</name>
    <name type="common">Hon-shimeji</name>
    <name type="synonym">Tricholoma shimeji</name>
    <dbReference type="NCBI Taxonomy" id="47721"/>
    <lineage>
        <taxon>Eukaryota</taxon>
        <taxon>Fungi</taxon>
        <taxon>Dikarya</taxon>
        <taxon>Basidiomycota</taxon>
        <taxon>Agaricomycotina</taxon>
        <taxon>Agaricomycetes</taxon>
        <taxon>Agaricomycetidae</taxon>
        <taxon>Agaricales</taxon>
        <taxon>Tricholomatineae</taxon>
        <taxon>Lyophyllaceae</taxon>
        <taxon>Lyophyllum</taxon>
    </lineage>
</organism>
<evidence type="ECO:0000313" key="2">
    <source>
        <dbReference type="EMBL" id="GLB39977.1"/>
    </source>
</evidence>
<proteinExistence type="predicted"/>
<keyword evidence="1" id="KW-1133">Transmembrane helix</keyword>
<reference evidence="2" key="1">
    <citation type="submission" date="2022-07" db="EMBL/GenBank/DDBJ databases">
        <title>The genome of Lyophyllum shimeji provides insight into the initial evolution of ectomycorrhizal fungal genome.</title>
        <authorList>
            <person name="Kobayashi Y."/>
            <person name="Shibata T."/>
            <person name="Hirakawa H."/>
            <person name="Shigenobu S."/>
            <person name="Nishiyama T."/>
            <person name="Yamada A."/>
            <person name="Hasebe M."/>
            <person name="Kawaguchi M."/>
        </authorList>
    </citation>
    <scope>NUCLEOTIDE SEQUENCE</scope>
    <source>
        <strain evidence="2">AT787</strain>
    </source>
</reference>
<comment type="caution">
    <text evidence="2">The sequence shown here is derived from an EMBL/GenBank/DDBJ whole genome shotgun (WGS) entry which is preliminary data.</text>
</comment>
<keyword evidence="1" id="KW-0812">Transmembrane</keyword>
<name>A0A9P3PRC5_LYOSH</name>
<dbReference type="AlphaFoldDB" id="A0A9P3PRC5"/>
<evidence type="ECO:0000256" key="1">
    <source>
        <dbReference type="SAM" id="Phobius"/>
    </source>
</evidence>
<feature type="transmembrane region" description="Helical" evidence="1">
    <location>
        <begin position="82"/>
        <end position="100"/>
    </location>
</feature>
<sequence length="101" mass="11779">MSFSFLFPNRGRDHVSGFYKRCEVLTFSEESVVANADFVLSSAPVTMRDWLQRFGRLGRVEETRRLMRPESLYPASFSRDSILFGCIILEVYFSLWIVLVQ</sequence>
<keyword evidence="3" id="KW-1185">Reference proteome</keyword>
<accession>A0A9P3PRC5</accession>
<dbReference type="EMBL" id="BRPK01000007">
    <property type="protein sequence ID" value="GLB39977.1"/>
    <property type="molecule type" value="Genomic_DNA"/>
</dbReference>